<protein>
    <submittedName>
        <fullName evidence="2">Uncharacterized protein</fullName>
    </submittedName>
</protein>
<sequence length="909" mass="99915">MNFRMLFYFYSYVIILLEVLGYTTLFVPFLPAFLSHKGYGQTPPALTGPEVVCAQSGQLVRFFGGGEPQIDRYFWTVVNASGDTLANRSGGEDLQELRFAFPTTGTFTVGLRVRRGPFELPVFTGSQQVRAVQVPIPILRPDFTLCANETLSLQAVDPTTEGLDAFTFEWRDEEGNLISNANTLNVQTQGRYTVRYFLAQNDEASCENQLETFVGNFGEIRFTLPGEEVCEDQVLLIESDSPFAGNWFFLDASGTRQPLPRGVNLTLNPRNQLPGPGSYTFIQEVQNPDNPSCLVSGQFTLEILPAPQLLAEVLQGASCEVASGQLRLSATATPLQVRSTSNPELPTFTLQPGSPQLLSDLTPGVYTFSVENAFCVSAFVLTIPNEAPSPLSWSSEPPVCTEEGVENGGFRLLLNDDIPGTYILTSRASGEEAAAGRLEGSGDTALERLPPGAYQLNFIADSPSGGCAFPEESVLEVDVPNQVQFSAPTTLRSCGPALLAPAAEEALQYSIRFPDGSVQAFREDIRLTQEGQYVLTARPETADDSRCPRSQTIQVFLFEPVPVQPVLIEEDCSGNLFFEAQLDGSLAPETLSFRWYDADGAIIGREQILLITRPGSYSVEALRNGVTACPDGRVPLEVAPILSRAAGELVVRAFCENELEGSISLLLEEGAEGVDEIRWQFFDADGGVQELTAFANQSEIAIREAGTYEAVWFRQILGGQRCEIGRDVALVMPLDQPLTPDLEAMYPFCERNGRRPLIRPGNFDTYRWELDGELLATSATFRPARAGLYTLTVGNAFGCVRQEQFLVFDDCDPFVAFPNALRYDQADSELLFWMRADVLRIEVEVFSSSGALVFSCEATNEGDLAPVCRWSGKINGERLPTGVYPMRVRYFTRNPGLDGRYDRSLVILQ</sequence>
<keyword evidence="1" id="KW-0472">Membrane</keyword>
<name>I5C9E6_9BACT</name>
<dbReference type="EMBL" id="AJYA01000005">
    <property type="protein sequence ID" value="EIM78448.1"/>
    <property type="molecule type" value="Genomic_DNA"/>
</dbReference>
<accession>I5C9E6</accession>
<evidence type="ECO:0000313" key="3">
    <source>
        <dbReference type="Proteomes" id="UP000005551"/>
    </source>
</evidence>
<gene>
    <name evidence="2" type="ORF">A3SI_02758</name>
</gene>
<keyword evidence="3" id="KW-1185">Reference proteome</keyword>
<feature type="transmembrane region" description="Helical" evidence="1">
    <location>
        <begin position="7"/>
        <end position="34"/>
    </location>
</feature>
<keyword evidence="1" id="KW-0812">Transmembrane</keyword>
<dbReference type="Proteomes" id="UP000005551">
    <property type="component" value="Unassembled WGS sequence"/>
</dbReference>
<evidence type="ECO:0000256" key="1">
    <source>
        <dbReference type="SAM" id="Phobius"/>
    </source>
</evidence>
<comment type="caution">
    <text evidence="2">The sequence shown here is derived from an EMBL/GenBank/DDBJ whole genome shotgun (WGS) entry which is preliminary data.</text>
</comment>
<reference evidence="2 3" key="1">
    <citation type="submission" date="2012-05" db="EMBL/GenBank/DDBJ databases">
        <title>Genome sequence of Nitritalea halalkaliphila LW7.</title>
        <authorList>
            <person name="Jangir P.K."/>
            <person name="Singh A."/>
            <person name="Shivaji S."/>
            <person name="Sharma R."/>
        </authorList>
    </citation>
    <scope>NUCLEOTIDE SEQUENCE [LARGE SCALE GENOMIC DNA]</scope>
    <source>
        <strain evidence="2 3">LW7</strain>
    </source>
</reference>
<organism evidence="2 3">
    <name type="scientific">Nitritalea halalkaliphila LW7</name>
    <dbReference type="NCBI Taxonomy" id="1189621"/>
    <lineage>
        <taxon>Bacteria</taxon>
        <taxon>Pseudomonadati</taxon>
        <taxon>Bacteroidota</taxon>
        <taxon>Cytophagia</taxon>
        <taxon>Cytophagales</taxon>
        <taxon>Cyclobacteriaceae</taxon>
        <taxon>Nitritalea</taxon>
    </lineage>
</organism>
<proteinExistence type="predicted"/>
<keyword evidence="1" id="KW-1133">Transmembrane helix</keyword>
<dbReference type="AlphaFoldDB" id="I5C9E6"/>
<evidence type="ECO:0000313" key="2">
    <source>
        <dbReference type="EMBL" id="EIM78448.1"/>
    </source>
</evidence>
<dbReference type="STRING" id="1189621.A3SI_02758"/>